<keyword evidence="2" id="KW-1185">Reference proteome</keyword>
<dbReference type="InterPro" id="IPR010352">
    <property type="entry name" value="DUF945"/>
</dbReference>
<dbReference type="RefSeq" id="WP_345549317.1">
    <property type="nucleotide sequence ID" value="NZ_BAABRT010000005.1"/>
</dbReference>
<evidence type="ECO:0000313" key="2">
    <source>
        <dbReference type="Proteomes" id="UP001408594"/>
    </source>
</evidence>
<proteinExistence type="predicted"/>
<name>A0ABP9WMQ8_9GAMM</name>
<organism evidence="1 2">
    <name type="scientific">Microbulbifer aestuariivivens</name>
    <dbReference type="NCBI Taxonomy" id="1908308"/>
    <lineage>
        <taxon>Bacteria</taxon>
        <taxon>Pseudomonadati</taxon>
        <taxon>Pseudomonadota</taxon>
        <taxon>Gammaproteobacteria</taxon>
        <taxon>Cellvibrionales</taxon>
        <taxon>Microbulbiferaceae</taxon>
        <taxon>Microbulbifer</taxon>
    </lineage>
</organism>
<dbReference type="EMBL" id="BAABRT010000005">
    <property type="protein sequence ID" value="GAA5524385.1"/>
    <property type="molecule type" value="Genomic_DNA"/>
</dbReference>
<gene>
    <name evidence="1" type="ORF">Maes01_00942</name>
</gene>
<protein>
    <recommendedName>
        <fullName evidence="3">DUF945 family protein</fullName>
    </recommendedName>
</protein>
<dbReference type="Pfam" id="PF06097">
    <property type="entry name" value="DUF945"/>
    <property type="match status" value="1"/>
</dbReference>
<reference evidence="1 2" key="1">
    <citation type="submission" date="2024-02" db="EMBL/GenBank/DDBJ databases">
        <title>Microbulbifer aestuariivivens NBRC 112533.</title>
        <authorList>
            <person name="Ichikawa N."/>
            <person name="Katano-Makiyama Y."/>
            <person name="Hidaka K."/>
        </authorList>
    </citation>
    <scope>NUCLEOTIDE SEQUENCE [LARGE SCALE GENOMIC DNA]</scope>
    <source>
        <strain evidence="1 2">NBRC 112533</strain>
    </source>
</reference>
<evidence type="ECO:0008006" key="3">
    <source>
        <dbReference type="Google" id="ProtNLM"/>
    </source>
</evidence>
<sequence>MKLLRNLLLLVTGLLLLIAVAAPGVIGPQVETVWQEQLGRIEGLERSEYRRGWFGAETQMQIATGDGPAVLRSEIQHGPLLFTSGGPRLGAVYSVTTLETEQLPQPLRAQLRAFYGRLAHSPVRLETVVGVDNNIDNTLRLQPFARSDAGGELEFAGAELVLQTDYSGAVLSGAVRLGEIRRREGDHEKFYSQAADGQLTIVPGRSLEGGLQWPLVKAETESGPVELRRVRLDLALNLTGGGVKLESIFTAPQVQSATPVSAVSQRILVPEVAPAVLAHYVSQLLPPTGGRNWAEVFGPPLSLQQQLLVESANGPAMVDADIDWRGYRTGAGGGAQISEQWPMPMPGQAAGAAQWLAPMTGIIQVTAAEQALLQSPLIGQTLLLRQYGLLEKKDGELQMLLEVKRGDLKVNGQRLPADLFLMALTGQF</sequence>
<accession>A0ABP9WMQ8</accession>
<evidence type="ECO:0000313" key="1">
    <source>
        <dbReference type="EMBL" id="GAA5524385.1"/>
    </source>
</evidence>
<comment type="caution">
    <text evidence="1">The sequence shown here is derived from an EMBL/GenBank/DDBJ whole genome shotgun (WGS) entry which is preliminary data.</text>
</comment>
<dbReference type="Proteomes" id="UP001408594">
    <property type="component" value="Unassembled WGS sequence"/>
</dbReference>